<dbReference type="EMBL" id="LKHV01000007">
    <property type="protein sequence ID" value="KRG18386.1"/>
    <property type="molecule type" value="Genomic_DNA"/>
</dbReference>
<keyword evidence="4" id="KW-1185">Reference proteome</keyword>
<keyword evidence="1" id="KW-0472">Membrane</keyword>
<proteinExistence type="predicted"/>
<reference evidence="3" key="3">
    <citation type="submission" date="2021-06" db="EMBL/GenBank/DDBJ databases">
        <title>Genomic Description and Analysis of Intracellular Bacteria, Candidatus Berkiella cookevillensis and Candidatus Berkiella aquae.</title>
        <authorList>
            <person name="Kidane D.T."/>
            <person name="Mehari Y.T."/>
            <person name="Rice F.C."/>
            <person name="Arivett B.A."/>
            <person name="Farone A.L."/>
            <person name="Berk S.G."/>
            <person name="Farone M.B."/>
        </authorList>
    </citation>
    <scope>NUCLEOTIDE SEQUENCE</scope>
    <source>
        <strain evidence="3">CC99</strain>
    </source>
</reference>
<dbReference type="InterPro" id="IPR023991">
    <property type="entry name" value="Bacteriocin_IIb_lactobn/cerein"/>
</dbReference>
<evidence type="ECO:0000313" key="3">
    <source>
        <dbReference type="EMBL" id="MCS5708147.1"/>
    </source>
</evidence>
<reference evidence="2" key="1">
    <citation type="submission" date="2015-09" db="EMBL/GenBank/DDBJ databases">
        <title>Draft Genome Sequences of Two Novel Amoeba-resistant Intranuclear Bacteria, Candidatus Berkiella cookevillensis and Candidatus Berkiella aquae.</title>
        <authorList>
            <person name="Mehari Y.T."/>
            <person name="Arivett B.A."/>
            <person name="Farone A.L."/>
            <person name="Gunderson J.H."/>
            <person name="Farone M.B."/>
        </authorList>
    </citation>
    <scope>NUCLEOTIDE SEQUENCE [LARGE SCALE GENOMIC DNA]</scope>
    <source>
        <strain evidence="2">CC99</strain>
    </source>
</reference>
<evidence type="ECO:0000313" key="2">
    <source>
        <dbReference type="EMBL" id="KRG18386.1"/>
    </source>
</evidence>
<name>A0A0Q9YLH4_9GAMM</name>
<keyword evidence="1" id="KW-1133">Transmembrane helix</keyword>
<evidence type="ECO:0000313" key="4">
    <source>
        <dbReference type="Proteomes" id="UP000051494"/>
    </source>
</evidence>
<accession>A0A0Q9YLH4</accession>
<dbReference type="Proteomes" id="UP000051494">
    <property type="component" value="Unassembled WGS sequence"/>
</dbReference>
<sequence length="78" mass="7720">MKELTQEELEMVSAGAINVQTLLFATLGGMIVGGATGGYFAMQLAMSSAAQIVITPLVAACCAGVGGTTGLGLGLTLQ</sequence>
<dbReference type="AlphaFoldDB" id="A0A0Q9YLH4"/>
<organism evidence="2">
    <name type="scientific">Candidatus Berkiella cookevillensis</name>
    <dbReference type="NCBI Taxonomy" id="437022"/>
    <lineage>
        <taxon>Bacteria</taxon>
        <taxon>Pseudomonadati</taxon>
        <taxon>Pseudomonadota</taxon>
        <taxon>Gammaproteobacteria</taxon>
        <taxon>Candidatus Berkiellales</taxon>
        <taxon>Candidatus Berkiellaceae</taxon>
        <taxon>Candidatus Berkiella</taxon>
    </lineage>
</organism>
<feature type="transmembrane region" description="Helical" evidence="1">
    <location>
        <begin position="53"/>
        <end position="77"/>
    </location>
</feature>
<evidence type="ECO:0000256" key="1">
    <source>
        <dbReference type="SAM" id="Phobius"/>
    </source>
</evidence>
<feature type="transmembrane region" description="Helical" evidence="1">
    <location>
        <begin position="21"/>
        <end position="41"/>
    </location>
</feature>
<gene>
    <name evidence="3" type="ORF">CC99x_004445</name>
    <name evidence="2" type="ORF">CC99x_01598</name>
</gene>
<dbReference type="RefSeq" id="WP_057624683.1">
    <property type="nucleotide sequence ID" value="NZ_LKHV02000001.1"/>
</dbReference>
<comment type="caution">
    <text evidence="2">The sequence shown here is derived from an EMBL/GenBank/DDBJ whole genome shotgun (WGS) entry which is preliminary data.</text>
</comment>
<reference evidence="3" key="2">
    <citation type="journal article" date="2016" name="Genome Announc.">
        <title>Draft Genome Sequences of Two Novel Amoeba-Resistant Intranuclear Bacteria, 'Candidatus Berkiella cookevillensis' and 'Candidatus Berkiella aquae'.</title>
        <authorList>
            <person name="Mehari Y.T."/>
            <person name="Arivett B.A."/>
            <person name="Farone A.L."/>
            <person name="Gunderson J.H."/>
            <person name="Farone M.B."/>
        </authorList>
    </citation>
    <scope>NUCLEOTIDE SEQUENCE</scope>
    <source>
        <strain evidence="3">CC99</strain>
    </source>
</reference>
<dbReference type="NCBIfam" id="TIGR03949">
    <property type="entry name" value="bact_IIb_cerein"/>
    <property type="match status" value="1"/>
</dbReference>
<dbReference type="STRING" id="437022.CC99x_01598"/>
<dbReference type="EMBL" id="LKHV02000001">
    <property type="protein sequence ID" value="MCS5708147.1"/>
    <property type="molecule type" value="Genomic_DNA"/>
</dbReference>
<protein>
    <submittedName>
        <fullName evidence="3">Class IIb bacteriocin, lactobin A/cerein 7B family</fullName>
    </submittedName>
</protein>
<keyword evidence="1" id="KW-0812">Transmembrane</keyword>